<gene>
    <name evidence="1" type="ORF">EYF80_050283</name>
</gene>
<evidence type="ECO:0000313" key="1">
    <source>
        <dbReference type="EMBL" id="TNN39536.1"/>
    </source>
</evidence>
<evidence type="ECO:0000313" key="2">
    <source>
        <dbReference type="Proteomes" id="UP000314294"/>
    </source>
</evidence>
<comment type="caution">
    <text evidence="1">The sequence shown here is derived from an EMBL/GenBank/DDBJ whole genome shotgun (WGS) entry which is preliminary data.</text>
</comment>
<dbReference type="EMBL" id="SRLO01001271">
    <property type="protein sequence ID" value="TNN39536.1"/>
    <property type="molecule type" value="Genomic_DNA"/>
</dbReference>
<sequence length="152" mass="16079">MVTGPTEATTFDTEVVRAASERPLAGVHTAALQWMNTCTQETSPGVLHSASFCSQLTRLRTVRQNGSDWRLRVCWSLVIGGDVTAVASVPGVTADGAVVAFDPVTTMSTMSAVVSRVSAAVSAAVSVAVSVAFDLRCVKVDDFSCFCRRIYT</sequence>
<reference evidence="1 2" key="1">
    <citation type="submission" date="2019-03" db="EMBL/GenBank/DDBJ databases">
        <title>First draft genome of Liparis tanakae, snailfish: a comprehensive survey of snailfish specific genes.</title>
        <authorList>
            <person name="Kim W."/>
            <person name="Song I."/>
            <person name="Jeong J.-H."/>
            <person name="Kim D."/>
            <person name="Kim S."/>
            <person name="Ryu S."/>
            <person name="Song J.Y."/>
            <person name="Lee S.K."/>
        </authorList>
    </citation>
    <scope>NUCLEOTIDE SEQUENCE [LARGE SCALE GENOMIC DNA]</scope>
    <source>
        <tissue evidence="1">Muscle</tissue>
    </source>
</reference>
<protein>
    <submittedName>
        <fullName evidence="1">Uncharacterized protein</fullName>
    </submittedName>
</protein>
<name>A0A4Z2FE69_9TELE</name>
<accession>A0A4Z2FE69</accession>
<proteinExistence type="predicted"/>
<dbReference type="AlphaFoldDB" id="A0A4Z2FE69"/>
<organism evidence="1 2">
    <name type="scientific">Liparis tanakae</name>
    <name type="common">Tanaka's snailfish</name>
    <dbReference type="NCBI Taxonomy" id="230148"/>
    <lineage>
        <taxon>Eukaryota</taxon>
        <taxon>Metazoa</taxon>
        <taxon>Chordata</taxon>
        <taxon>Craniata</taxon>
        <taxon>Vertebrata</taxon>
        <taxon>Euteleostomi</taxon>
        <taxon>Actinopterygii</taxon>
        <taxon>Neopterygii</taxon>
        <taxon>Teleostei</taxon>
        <taxon>Neoteleostei</taxon>
        <taxon>Acanthomorphata</taxon>
        <taxon>Eupercaria</taxon>
        <taxon>Perciformes</taxon>
        <taxon>Cottioidei</taxon>
        <taxon>Cottales</taxon>
        <taxon>Liparidae</taxon>
        <taxon>Liparis</taxon>
    </lineage>
</organism>
<keyword evidence="2" id="KW-1185">Reference proteome</keyword>
<dbReference type="Proteomes" id="UP000314294">
    <property type="component" value="Unassembled WGS sequence"/>
</dbReference>